<dbReference type="RefSeq" id="WP_183494231.1">
    <property type="nucleotide sequence ID" value="NZ_JACIFF010000001.1"/>
</dbReference>
<evidence type="ECO:0008006" key="4">
    <source>
        <dbReference type="Google" id="ProtNLM"/>
    </source>
</evidence>
<evidence type="ECO:0000313" key="2">
    <source>
        <dbReference type="EMBL" id="MBB4077999.1"/>
    </source>
</evidence>
<feature type="chain" id="PRO_5032795728" description="DUF4932 domain-containing protein" evidence="1">
    <location>
        <begin position="24"/>
        <end position="480"/>
    </location>
</feature>
<organism evidence="2 3">
    <name type="scientific">Neolewinella aquimaris</name>
    <dbReference type="NCBI Taxonomy" id="1835722"/>
    <lineage>
        <taxon>Bacteria</taxon>
        <taxon>Pseudomonadati</taxon>
        <taxon>Bacteroidota</taxon>
        <taxon>Saprospiria</taxon>
        <taxon>Saprospirales</taxon>
        <taxon>Lewinellaceae</taxon>
        <taxon>Neolewinella</taxon>
    </lineage>
</organism>
<accession>A0A840E889</accession>
<dbReference type="EMBL" id="JACIFF010000001">
    <property type="protein sequence ID" value="MBB4077999.1"/>
    <property type="molecule type" value="Genomic_DNA"/>
</dbReference>
<gene>
    <name evidence="2" type="ORF">GGR28_000600</name>
</gene>
<evidence type="ECO:0000313" key="3">
    <source>
        <dbReference type="Proteomes" id="UP000576209"/>
    </source>
</evidence>
<evidence type="ECO:0000256" key="1">
    <source>
        <dbReference type="SAM" id="SignalP"/>
    </source>
</evidence>
<dbReference type="AlphaFoldDB" id="A0A840E889"/>
<sequence>MKPFVTYLSALLLPIFACTCVRAQTLPSEMVYPDTLRAPDDSMSVYFSSLQNEGRISLNDLGSWGTDGQPGRRMEVRTTLDTLSVAPVNTFHDQHLLIPIVGRTDTFLYRLRFNGTPQPHPSDYQAAHRGATTFAIPEAFELANVILYLSALSDSTGNHPTGTAYTDAVAAHFAPFRRHALVRLLDKHAASDAAGFSLYYSFRDNSYGFTFDEWDRLTPVPYHLPVSIDYSSGLAPFTGMGFADLLYLVQDFALQSGFRQFYRDHAGEYAEQIERQQRLMPVRGMWDWLEREFPERMDHYAIVFSPLIGGSHSTQRFQENPFDQRYSFHESIMFVSGPDELLPSSYDSLTREALQSGIVFTEIDHNYVNPMTSEHYDAVRAAMGTLTDWNNRAGSGYYDSPGDTFNEYVTHALFCLYVRETYPAEVAELVIDRREQLMVRRDFPRFLDFNRAFLTQFVKENRSQPLSESYPAIIALLGAG</sequence>
<reference evidence="2 3" key="1">
    <citation type="submission" date="2020-08" db="EMBL/GenBank/DDBJ databases">
        <title>Genomic Encyclopedia of Type Strains, Phase IV (KMG-IV): sequencing the most valuable type-strain genomes for metagenomic binning, comparative biology and taxonomic classification.</title>
        <authorList>
            <person name="Goeker M."/>
        </authorList>
    </citation>
    <scope>NUCLEOTIDE SEQUENCE [LARGE SCALE GENOMIC DNA]</scope>
    <source>
        <strain evidence="2 3">DSM 105137</strain>
    </source>
</reference>
<name>A0A840E889_9BACT</name>
<keyword evidence="3" id="KW-1185">Reference proteome</keyword>
<comment type="caution">
    <text evidence="2">The sequence shown here is derived from an EMBL/GenBank/DDBJ whole genome shotgun (WGS) entry which is preliminary data.</text>
</comment>
<proteinExistence type="predicted"/>
<keyword evidence="1" id="KW-0732">Signal</keyword>
<dbReference type="Proteomes" id="UP000576209">
    <property type="component" value="Unassembled WGS sequence"/>
</dbReference>
<protein>
    <recommendedName>
        <fullName evidence="4">DUF4932 domain-containing protein</fullName>
    </recommendedName>
</protein>
<feature type="signal peptide" evidence="1">
    <location>
        <begin position="1"/>
        <end position="23"/>
    </location>
</feature>